<accession>A0A0B5DXE8</accession>
<sequence length="168" mass="17793">MASPLDLDPRWRALTERGGVIDLGFDHPSDWPHAPREEAPFVKAGADQLASELCRTGDRRFLRASLSLPIRGAEDALGVALWAEVPQAVFYAYVDLLDGGPVPEDSLATLANDLTPVAMAGAPVHLAFGDGSERPAATLEGIAEISFDALLDLYEASGTLGRSALKPS</sequence>
<dbReference type="AlphaFoldDB" id="A0A0B5DXE8"/>
<protein>
    <submittedName>
        <fullName evidence="1">Uncharacterized protein</fullName>
    </submittedName>
</protein>
<dbReference type="KEGG" id="cid:P73_3408"/>
<dbReference type="EMBL" id="CP004393">
    <property type="protein sequence ID" value="AJE48123.1"/>
    <property type="molecule type" value="Genomic_DNA"/>
</dbReference>
<reference evidence="1 2" key="1">
    <citation type="journal article" date="2014" name="Int. J. Syst. Evol. Microbiol.">
        <title>Celeribacter indicus sp. nov., a polycyclic aromatic hydrocarbon-degrading bacterium from deep-sea sediment and reclassification of Huaishuia halophila as Celeribacter halophilus comb. nov.</title>
        <authorList>
            <person name="Lai Q."/>
            <person name="Cao J."/>
            <person name="Yuan J."/>
            <person name="Li F."/>
            <person name="Shao Z."/>
        </authorList>
    </citation>
    <scope>NUCLEOTIDE SEQUENCE [LARGE SCALE GENOMIC DNA]</scope>
    <source>
        <strain evidence="1">P73</strain>
    </source>
</reference>
<dbReference type="InterPro" id="IPR018697">
    <property type="entry name" value="DUF2199"/>
</dbReference>
<name>A0A0B5DXE8_9RHOB</name>
<dbReference type="HOGENOM" id="CLU_1467220_0_0_5"/>
<dbReference type="Proteomes" id="UP000031521">
    <property type="component" value="Chromosome"/>
</dbReference>
<keyword evidence="2" id="KW-1185">Reference proteome</keyword>
<dbReference type="Pfam" id="PF09965">
    <property type="entry name" value="DUF2199"/>
    <property type="match status" value="1"/>
</dbReference>
<proteinExistence type="predicted"/>
<dbReference type="STRING" id="1208324.P73_3408"/>
<organism evidence="1 2">
    <name type="scientific">Celeribacter indicus</name>
    <dbReference type="NCBI Taxonomy" id="1208324"/>
    <lineage>
        <taxon>Bacteria</taxon>
        <taxon>Pseudomonadati</taxon>
        <taxon>Pseudomonadota</taxon>
        <taxon>Alphaproteobacteria</taxon>
        <taxon>Rhodobacterales</taxon>
        <taxon>Roseobacteraceae</taxon>
        <taxon>Celeribacter</taxon>
    </lineage>
</organism>
<evidence type="ECO:0000313" key="2">
    <source>
        <dbReference type="Proteomes" id="UP000031521"/>
    </source>
</evidence>
<dbReference type="RefSeq" id="WP_052453380.1">
    <property type="nucleotide sequence ID" value="NZ_CP004393.1"/>
</dbReference>
<dbReference type="OrthoDB" id="4404538at2"/>
<evidence type="ECO:0000313" key="1">
    <source>
        <dbReference type="EMBL" id="AJE48123.1"/>
    </source>
</evidence>
<gene>
    <name evidence="1" type="ORF">P73_3408</name>
</gene>